<dbReference type="EMBL" id="SEWF01000028">
    <property type="protein sequence ID" value="RYU94297.1"/>
    <property type="molecule type" value="Genomic_DNA"/>
</dbReference>
<dbReference type="GO" id="GO:0003676">
    <property type="term" value="F:nucleic acid binding"/>
    <property type="evidence" value="ECO:0007669"/>
    <property type="project" value="InterPro"/>
</dbReference>
<dbReference type="RefSeq" id="WP_130022633.1">
    <property type="nucleotide sequence ID" value="NZ_SEWF01000028.1"/>
</dbReference>
<dbReference type="Gene3D" id="3.30.420.10">
    <property type="entry name" value="Ribonuclease H-like superfamily/Ribonuclease H"/>
    <property type="match status" value="1"/>
</dbReference>
<accession>A0A4Q5LQX5</accession>
<evidence type="ECO:0000313" key="2">
    <source>
        <dbReference type="EMBL" id="RYU91759.1"/>
    </source>
</evidence>
<dbReference type="InterPro" id="IPR036397">
    <property type="entry name" value="RNaseH_sf"/>
</dbReference>
<evidence type="ECO:0000313" key="5">
    <source>
        <dbReference type="Proteomes" id="UP000293162"/>
    </source>
</evidence>
<comment type="caution">
    <text evidence="2">The sequence shown here is derived from an EMBL/GenBank/DDBJ whole genome shotgun (WGS) entry which is preliminary data.</text>
</comment>
<organism evidence="2 5">
    <name type="scientific">Emticicia agri</name>
    <dbReference type="NCBI Taxonomy" id="2492393"/>
    <lineage>
        <taxon>Bacteria</taxon>
        <taxon>Pseudomonadati</taxon>
        <taxon>Bacteroidota</taxon>
        <taxon>Cytophagia</taxon>
        <taxon>Cytophagales</taxon>
        <taxon>Leadbetterellaceae</taxon>
        <taxon>Emticicia</taxon>
    </lineage>
</organism>
<protein>
    <submittedName>
        <fullName evidence="2">IS3 family transposase</fullName>
    </submittedName>
</protein>
<feature type="domain" description="Integrase catalytic" evidence="1">
    <location>
        <begin position="128"/>
        <end position="291"/>
    </location>
</feature>
<feature type="non-terminal residue" evidence="2">
    <location>
        <position position="1"/>
    </location>
</feature>
<evidence type="ECO:0000259" key="1">
    <source>
        <dbReference type="PROSITE" id="PS50994"/>
    </source>
</evidence>
<evidence type="ECO:0000313" key="3">
    <source>
        <dbReference type="EMBL" id="RYU92989.1"/>
    </source>
</evidence>
<proteinExistence type="predicted"/>
<dbReference type="InterPro" id="IPR012337">
    <property type="entry name" value="RNaseH-like_sf"/>
</dbReference>
<keyword evidence="5" id="KW-1185">Reference proteome</keyword>
<dbReference type="NCBIfam" id="NF033516">
    <property type="entry name" value="transpos_IS3"/>
    <property type="match status" value="1"/>
</dbReference>
<dbReference type="InterPro" id="IPR050900">
    <property type="entry name" value="Transposase_IS3/IS150/IS904"/>
</dbReference>
<name>A0A4Q5LQX5_9BACT</name>
<dbReference type="Proteomes" id="UP000293162">
    <property type="component" value="Unassembled WGS sequence"/>
</dbReference>
<dbReference type="InterPro" id="IPR048020">
    <property type="entry name" value="Transpos_IS3"/>
</dbReference>
<dbReference type="PROSITE" id="PS50994">
    <property type="entry name" value="INTEGRASE"/>
    <property type="match status" value="1"/>
</dbReference>
<dbReference type="PANTHER" id="PTHR46889">
    <property type="entry name" value="TRANSPOSASE INSF FOR INSERTION SEQUENCE IS3B-RELATED"/>
    <property type="match status" value="1"/>
</dbReference>
<dbReference type="InterPro" id="IPR001584">
    <property type="entry name" value="Integrase_cat-core"/>
</dbReference>
<dbReference type="AlphaFoldDB" id="A0A4Q5LQX5"/>
<sequence>KKVRCQTIYALKEAKPAIGLGQICRMFGITRQAYYQYFWRANDCLIEEELLIQKVNAIRQRQPMIGTRKLYGMLQAFMIEHQIKMGRDALFDLLSQHGLLVRRRNRKTKTTFSSHWLRKYPNLIKDIEPIKPNQIWASDITYLETNEGFVYLSLITDTYSRKIMGYHIADNLLAISSVEALKMALKSLPQKVDKLIHHSDRGIQYCSHEYVTLLQDYGLQISMTQNGNPLENAIAERVNGILKDEFLAKIIIKNLSHAQGLLREIIEIYNKERPHMSVGLLTPEQAHQMEGKLERYWKNYYTNKGCKPMAGLSI</sequence>
<dbReference type="Pfam" id="PF00665">
    <property type="entry name" value="rve"/>
    <property type="match status" value="1"/>
</dbReference>
<dbReference type="GO" id="GO:0015074">
    <property type="term" value="P:DNA integration"/>
    <property type="evidence" value="ECO:0007669"/>
    <property type="project" value="InterPro"/>
</dbReference>
<dbReference type="OrthoDB" id="936265at2"/>
<dbReference type="EMBL" id="SEWF01000061">
    <property type="protein sequence ID" value="RYU92989.1"/>
    <property type="molecule type" value="Genomic_DNA"/>
</dbReference>
<gene>
    <name evidence="4" type="ORF">EWM59_17930</name>
    <name evidence="3" type="ORF">EWM59_24230</name>
    <name evidence="2" type="ORF">EWM59_26880</name>
</gene>
<dbReference type="SUPFAM" id="SSF53098">
    <property type="entry name" value="Ribonuclease H-like"/>
    <property type="match status" value="1"/>
</dbReference>
<reference evidence="2 5" key="1">
    <citation type="submission" date="2019-02" db="EMBL/GenBank/DDBJ databases">
        <title>Bacterial novel species Emticicia sp. 17J42-9 isolated from soil.</title>
        <authorList>
            <person name="Jung H.-Y."/>
        </authorList>
    </citation>
    <scope>NUCLEOTIDE SEQUENCE [LARGE SCALE GENOMIC DNA]</scope>
    <source>
        <strain evidence="2 5">17J42-9</strain>
    </source>
</reference>
<dbReference type="EMBL" id="SEWF01000095">
    <property type="protein sequence ID" value="RYU91759.1"/>
    <property type="molecule type" value="Genomic_DNA"/>
</dbReference>
<evidence type="ECO:0000313" key="4">
    <source>
        <dbReference type="EMBL" id="RYU94297.1"/>
    </source>
</evidence>
<dbReference type="PANTHER" id="PTHR46889:SF5">
    <property type="entry name" value="INTEGRASE PROTEIN"/>
    <property type="match status" value="1"/>
</dbReference>